<feature type="compositionally biased region" description="Low complexity" evidence="1">
    <location>
        <begin position="285"/>
        <end position="296"/>
    </location>
</feature>
<evidence type="ECO:0000256" key="1">
    <source>
        <dbReference type="SAM" id="MobiDB-lite"/>
    </source>
</evidence>
<feature type="region of interest" description="Disordered" evidence="1">
    <location>
        <begin position="263"/>
        <end position="529"/>
    </location>
</feature>
<accession>A0A3S5GYB1</accession>
<evidence type="ECO:0008006" key="4">
    <source>
        <dbReference type="Google" id="ProtNLM"/>
    </source>
</evidence>
<reference evidence="3" key="1">
    <citation type="journal article" date="2018" name="J. Ind. Microbiol. Biotechnol.">
        <title>Genome mining reveals uncommon alkylpyrones as type III PKS products from myxobacteria.</title>
        <authorList>
            <person name="Hug J.J."/>
            <person name="Panter F."/>
            <person name="Krug D."/>
            <person name="Muller R."/>
        </authorList>
    </citation>
    <scope>NUCLEOTIDE SEQUENCE</scope>
    <source>
        <strain evidence="3">So ce1128</strain>
    </source>
</reference>
<name>A0A3S5GYB1_SORCE</name>
<feature type="compositionally biased region" description="Polar residues" evidence="1">
    <location>
        <begin position="69"/>
        <end position="78"/>
    </location>
</feature>
<sequence>MLPMPLPPSSSRLFLAPAAAPASARATLRRLRGALPLLAALIAAPSSAAAQGLPQGYTSDAPGTAGETAPSQAPETQPVQVEVGVSAEVAVDEYEDTDPSALIEFHEPLAPYGTWVDDPSYGRVWVPSAVAVGPGFAPYQTAGHWSLTDDGEWMWVSDYEWGHIPFHYGRWVWISAHGWAWIPGRVYAPAWVVWRVGDYGYVGWAPTPPTYYWSGGVAVSLWTVPPAAYVFCPTTHVFHHHVHTHVVRDREVVRRIAAHSHPYRPARPTVGSPGRSDARSGGSGRPSSPHGIRPGSYRPASPSLAEAGVPSSAAPKLRGRPDPRALAYARKSTSPGARLGPPSSRRLAAPPAPAVGDRRATPSLRTPRPFDGEAPASVARPAIPSRGLSGALPRAGTSEPHRSSRAVAAPPSPAPQPRVAPEPRVVGTPHVAPTPRVVGTPHVAPTPRVVGTPRVAPTPRAAPHRSTSDATPAPRSLPQAAPAPQISAPVARPRALPSAPSAPARPRIHIPSGPAPGRAAPGPGRPRSR</sequence>
<feature type="region of interest" description="Disordered" evidence="1">
    <location>
        <begin position="52"/>
        <end position="78"/>
    </location>
</feature>
<evidence type="ECO:0000256" key="2">
    <source>
        <dbReference type="SAM" id="SignalP"/>
    </source>
</evidence>
<feature type="signal peptide" evidence="2">
    <location>
        <begin position="1"/>
        <end position="48"/>
    </location>
</feature>
<protein>
    <recommendedName>
        <fullName evidence="4">Secreted protein</fullName>
    </recommendedName>
</protein>
<dbReference type="EMBL" id="MH908921">
    <property type="protein sequence ID" value="AYM54306.1"/>
    <property type="molecule type" value="Genomic_DNA"/>
</dbReference>
<evidence type="ECO:0000313" key="3">
    <source>
        <dbReference type="EMBL" id="AYM54306.1"/>
    </source>
</evidence>
<feature type="compositionally biased region" description="Low complexity" evidence="1">
    <location>
        <begin position="478"/>
        <end position="522"/>
    </location>
</feature>
<feature type="compositionally biased region" description="Pro residues" evidence="1">
    <location>
        <begin position="410"/>
        <end position="420"/>
    </location>
</feature>
<dbReference type="InterPro" id="IPR046535">
    <property type="entry name" value="DUF6600"/>
</dbReference>
<feature type="chain" id="PRO_5018539651" description="Secreted protein" evidence="2">
    <location>
        <begin position="49"/>
        <end position="529"/>
    </location>
</feature>
<dbReference type="AlphaFoldDB" id="A0A3S5GYB1"/>
<organism evidence="3">
    <name type="scientific">Sorangium cellulosum</name>
    <name type="common">Polyangium cellulosum</name>
    <dbReference type="NCBI Taxonomy" id="56"/>
    <lineage>
        <taxon>Bacteria</taxon>
        <taxon>Pseudomonadati</taxon>
        <taxon>Myxococcota</taxon>
        <taxon>Polyangia</taxon>
        <taxon>Polyangiales</taxon>
        <taxon>Polyangiaceae</taxon>
        <taxon>Sorangium</taxon>
    </lineage>
</organism>
<dbReference type="Pfam" id="PF20245">
    <property type="entry name" value="DUF6600"/>
    <property type="match status" value="1"/>
</dbReference>
<proteinExistence type="predicted"/>
<keyword evidence="2" id="KW-0732">Signal</keyword>
<feature type="compositionally biased region" description="Low complexity" evidence="1">
    <location>
        <begin position="452"/>
        <end position="461"/>
    </location>
</feature>